<dbReference type="Gene3D" id="1.10.1510.10">
    <property type="entry name" value="Uncharacterised protein YqeY/AIM41 PF09424, N-terminal domain"/>
    <property type="match status" value="1"/>
</dbReference>
<dbReference type="KEGG" id="ttc:FOKN1_0437"/>
<dbReference type="Gene3D" id="1.10.10.410">
    <property type="match status" value="1"/>
</dbReference>
<dbReference type="Pfam" id="PF09424">
    <property type="entry name" value="YqeY"/>
    <property type="match status" value="1"/>
</dbReference>
<evidence type="ECO:0008006" key="3">
    <source>
        <dbReference type="Google" id="ProtNLM"/>
    </source>
</evidence>
<organism evidence="1 2">
    <name type="scientific">Thiohalobacter thiocyanaticus</name>
    <dbReference type="NCBI Taxonomy" id="585455"/>
    <lineage>
        <taxon>Bacteria</taxon>
        <taxon>Pseudomonadati</taxon>
        <taxon>Pseudomonadota</taxon>
        <taxon>Gammaproteobacteria</taxon>
        <taxon>Thiohalobacterales</taxon>
        <taxon>Thiohalobacteraceae</taxon>
        <taxon>Thiohalobacter</taxon>
    </lineage>
</organism>
<evidence type="ECO:0000313" key="2">
    <source>
        <dbReference type="Proteomes" id="UP000218765"/>
    </source>
</evidence>
<dbReference type="GO" id="GO:0016884">
    <property type="term" value="F:carbon-nitrogen ligase activity, with glutamine as amido-N-donor"/>
    <property type="evidence" value="ECO:0007669"/>
    <property type="project" value="InterPro"/>
</dbReference>
<dbReference type="AlphaFoldDB" id="A0A1Z4VMJ9"/>
<dbReference type="PANTHER" id="PTHR28055">
    <property type="entry name" value="ALTERED INHERITANCE OF MITOCHONDRIA PROTEIN 41, MITOCHONDRIAL"/>
    <property type="match status" value="1"/>
</dbReference>
<keyword evidence="2" id="KW-1185">Reference proteome</keyword>
<dbReference type="InterPro" id="IPR003789">
    <property type="entry name" value="Asn/Gln_tRNA_amidoTrase-B-like"/>
</dbReference>
<dbReference type="SUPFAM" id="SSF89095">
    <property type="entry name" value="GatB/YqeY motif"/>
    <property type="match status" value="1"/>
</dbReference>
<name>A0A1Z4VMJ9_9GAMM</name>
<dbReference type="InterPro" id="IPR042184">
    <property type="entry name" value="YqeY/Aim41_N"/>
</dbReference>
<dbReference type="InterPro" id="IPR019004">
    <property type="entry name" value="YqeY/Aim41"/>
</dbReference>
<gene>
    <name evidence="1" type="ORF">FOKN1_0437</name>
</gene>
<reference evidence="1 2" key="1">
    <citation type="submission" date="2017-05" db="EMBL/GenBank/DDBJ databases">
        <title>Thiocyanate degradation by Thiohalobacter thiocyanaticus FOKN1.</title>
        <authorList>
            <person name="Oshiki M."/>
            <person name="Fukushima T."/>
            <person name="Kawano S."/>
            <person name="Nakagawa J."/>
        </authorList>
    </citation>
    <scope>NUCLEOTIDE SEQUENCE [LARGE SCALE GENOMIC DNA]</scope>
    <source>
        <strain evidence="1 2">FOKN1</strain>
    </source>
</reference>
<accession>A0A1Z4VMJ9</accession>
<dbReference type="EMBL" id="AP018052">
    <property type="protein sequence ID" value="BAZ92841.1"/>
    <property type="molecule type" value="Genomic_DNA"/>
</dbReference>
<sequence>MSLKARIQEDMKAAMRGGDKPRLAAIRLIMAAIKQREVDERIELDDAQVTAVLDKMLKQRRESIEQYQSAGRDELAAKEQQEIEVIQDYLPEPLSEAEIGQLIDEAIAASGASSIKDMGKVMGQLKPKLQGRADMGAVSGQVKAKLGG</sequence>
<dbReference type="InterPro" id="IPR023168">
    <property type="entry name" value="GatB_Yqey_C_2"/>
</dbReference>
<proteinExistence type="predicted"/>
<dbReference type="RefSeq" id="WP_096364281.1">
    <property type="nucleotide sequence ID" value="NZ_AP018052.1"/>
</dbReference>
<dbReference type="Proteomes" id="UP000218765">
    <property type="component" value="Chromosome"/>
</dbReference>
<protein>
    <recommendedName>
        <fullName evidence="3">GatB/YqeY domain-containing protein</fullName>
    </recommendedName>
</protein>
<dbReference type="PANTHER" id="PTHR28055:SF1">
    <property type="entry name" value="ALTERED INHERITANCE OF MITOCHONDRIA PROTEIN 41, MITOCHONDRIAL"/>
    <property type="match status" value="1"/>
</dbReference>
<dbReference type="OrthoDB" id="9788127at2"/>
<evidence type="ECO:0000313" key="1">
    <source>
        <dbReference type="EMBL" id="BAZ92841.1"/>
    </source>
</evidence>